<evidence type="ECO:0000313" key="1">
    <source>
        <dbReference type="EMBL" id="SVE54335.1"/>
    </source>
</evidence>
<dbReference type="AlphaFoldDB" id="A0A383EDC5"/>
<organism evidence="1">
    <name type="scientific">marine metagenome</name>
    <dbReference type="NCBI Taxonomy" id="408172"/>
    <lineage>
        <taxon>unclassified sequences</taxon>
        <taxon>metagenomes</taxon>
        <taxon>ecological metagenomes</taxon>
    </lineage>
</organism>
<sequence length="22" mass="2342">RPSGGQRTLVDFRTVNAVPLAS</sequence>
<dbReference type="EMBL" id="UINC01224627">
    <property type="protein sequence ID" value="SVE54335.1"/>
    <property type="molecule type" value="Genomic_DNA"/>
</dbReference>
<feature type="non-terminal residue" evidence="1">
    <location>
        <position position="1"/>
    </location>
</feature>
<protein>
    <submittedName>
        <fullName evidence="1">Uncharacterized protein</fullName>
    </submittedName>
</protein>
<name>A0A383EDC5_9ZZZZ</name>
<proteinExistence type="predicted"/>
<gene>
    <name evidence="1" type="ORF">METZ01_LOCUS507189</name>
</gene>
<reference evidence="1" key="1">
    <citation type="submission" date="2018-05" db="EMBL/GenBank/DDBJ databases">
        <authorList>
            <person name="Lanie J.A."/>
            <person name="Ng W.-L."/>
            <person name="Kazmierczak K.M."/>
            <person name="Andrzejewski T.M."/>
            <person name="Davidsen T.M."/>
            <person name="Wayne K.J."/>
            <person name="Tettelin H."/>
            <person name="Glass J.I."/>
            <person name="Rusch D."/>
            <person name="Podicherti R."/>
            <person name="Tsui H.-C.T."/>
            <person name="Winkler M.E."/>
        </authorList>
    </citation>
    <scope>NUCLEOTIDE SEQUENCE</scope>
</reference>
<accession>A0A383EDC5</accession>